<dbReference type="EC" id="2.3.1.-" evidence="3"/>
<evidence type="ECO:0000259" key="5">
    <source>
        <dbReference type="PROSITE" id="PS50305"/>
    </source>
</evidence>
<dbReference type="InterPro" id="IPR029035">
    <property type="entry name" value="DHS-like_NAD/FAD-binding_dom"/>
</dbReference>
<protein>
    <recommendedName>
        <fullName evidence="3">NAD-dependent protein deacylase</fullName>
        <ecNumber evidence="3">2.3.1.-</ecNumber>
    </recommendedName>
    <alternativeName>
        <fullName evidence="3">Regulatory protein SIR2 homolog 5</fullName>
    </alternativeName>
</protein>
<dbReference type="PANTHER" id="PTHR11085:SF10">
    <property type="entry name" value="NAD-DEPENDENT PROTEIN DEACYLASE SIRTUIN-5, MITOCHONDRIAL-RELATED"/>
    <property type="match status" value="1"/>
</dbReference>
<feature type="domain" description="Deacetylase sirtuin-type" evidence="5">
    <location>
        <begin position="1"/>
        <end position="271"/>
    </location>
</feature>
<dbReference type="SUPFAM" id="SSF52467">
    <property type="entry name" value="DHS-like NAD/FAD-binding domain"/>
    <property type="match status" value="1"/>
</dbReference>
<name>A0ABP1FIG0_9CHLO</name>
<feature type="binding site" evidence="3">
    <location>
        <begin position="214"/>
        <end position="216"/>
    </location>
    <ligand>
        <name>NAD(+)</name>
        <dbReference type="ChEBI" id="CHEBI:57540"/>
    </ligand>
</feature>
<comment type="caution">
    <text evidence="3 4">Lacks conserved residue(s) required for the propagation of feature annotation.</text>
</comment>
<comment type="function">
    <text evidence="3">NAD-dependent lysine demalonylase, desuccinylase and deglutarylase that specifically removes malonyl, succinyl and glutaryl groups on target proteins. Has weak NAD-dependent protein deacetylase activity; however this activity may not be physiologically relevant in vivo.</text>
</comment>
<dbReference type="InterPro" id="IPR027546">
    <property type="entry name" value="Sirtuin_class_III"/>
</dbReference>
<feature type="binding site" evidence="3">
    <location>
        <position position="65"/>
    </location>
    <ligand>
        <name>substrate</name>
    </ligand>
</feature>
<gene>
    <name evidence="6" type="primary">g1642</name>
    <name evidence="6" type="ORF">VP750_LOCUS1403</name>
</gene>
<dbReference type="Gene3D" id="3.40.50.1220">
    <property type="entry name" value="TPP-binding domain"/>
    <property type="match status" value="1"/>
</dbReference>
<keyword evidence="3" id="KW-0496">Mitochondrion</keyword>
<comment type="subcellular location">
    <subcellularLocation>
        <location evidence="3">Mitochondrion</location>
    </subcellularLocation>
</comment>
<dbReference type="InterPro" id="IPR026590">
    <property type="entry name" value="Ssirtuin_cat_dom"/>
</dbReference>
<evidence type="ECO:0000256" key="4">
    <source>
        <dbReference type="PROSITE-ProRule" id="PRU00236"/>
    </source>
</evidence>
<evidence type="ECO:0000313" key="7">
    <source>
        <dbReference type="Proteomes" id="UP001497392"/>
    </source>
</evidence>
<accession>A0ABP1FIG0</accession>
<evidence type="ECO:0000256" key="1">
    <source>
        <dbReference type="ARBA" id="ARBA00022679"/>
    </source>
</evidence>
<dbReference type="InterPro" id="IPR003000">
    <property type="entry name" value="Sirtuin"/>
</dbReference>
<dbReference type="HAMAP" id="MF_01121">
    <property type="entry name" value="Sirtuin_ClassIII"/>
    <property type="match status" value="1"/>
</dbReference>
<dbReference type="Proteomes" id="UP001497392">
    <property type="component" value="Unassembled WGS sequence"/>
</dbReference>
<dbReference type="PROSITE" id="PS50305">
    <property type="entry name" value="SIRTUIN"/>
    <property type="match status" value="1"/>
</dbReference>
<reference evidence="6 7" key="1">
    <citation type="submission" date="2024-06" db="EMBL/GenBank/DDBJ databases">
        <authorList>
            <person name="Kraege A."/>
            <person name="Thomma B."/>
        </authorList>
    </citation>
    <scope>NUCLEOTIDE SEQUENCE [LARGE SCALE GENOMIC DNA]</scope>
</reference>
<dbReference type="Pfam" id="PF02146">
    <property type="entry name" value="SIR2"/>
    <property type="match status" value="1"/>
</dbReference>
<feature type="binding site" evidence="3">
    <location>
        <position position="68"/>
    </location>
    <ligand>
        <name>substrate</name>
    </ligand>
</feature>
<feature type="binding site" evidence="3">
    <location>
        <position position="258"/>
    </location>
    <ligand>
        <name>NAD(+)</name>
        <dbReference type="ChEBI" id="CHEBI:57540"/>
    </ligand>
</feature>
<comment type="catalytic activity">
    <reaction evidence="3">
        <text>N(6)-succinyl-L-lysyl-[protein] + NAD(+) + H2O = 2''-O-succinyl-ADP-D-ribose + nicotinamide + L-lysyl-[protein]</text>
        <dbReference type="Rhea" id="RHEA:47668"/>
        <dbReference type="Rhea" id="RHEA-COMP:9752"/>
        <dbReference type="Rhea" id="RHEA-COMP:11877"/>
        <dbReference type="ChEBI" id="CHEBI:15377"/>
        <dbReference type="ChEBI" id="CHEBI:17154"/>
        <dbReference type="ChEBI" id="CHEBI:29969"/>
        <dbReference type="ChEBI" id="CHEBI:57540"/>
        <dbReference type="ChEBI" id="CHEBI:87830"/>
        <dbReference type="ChEBI" id="CHEBI:87832"/>
    </reaction>
</comment>
<keyword evidence="1 3" id="KW-0808">Transferase</keyword>
<feature type="binding site" evidence="3">
    <location>
        <begin position="103"/>
        <end position="106"/>
    </location>
    <ligand>
        <name>NAD(+)</name>
        <dbReference type="ChEBI" id="CHEBI:57540"/>
    </ligand>
</feature>
<comment type="domain">
    <text evidence="3">In contrast to class I sirtuins, class III sirtuins have only weak deacetylase activity. Difference in substrate specificity is probably due to a larger hydrophobic pocket with 2 residues (Tyr-65 and Arg-68) that bind to malonylated and succinylated substrates and define the specificity.</text>
</comment>
<proteinExistence type="inferred from homology"/>
<dbReference type="InterPro" id="IPR050134">
    <property type="entry name" value="NAD-dep_sirtuin_deacylases"/>
</dbReference>
<organism evidence="6 7">
    <name type="scientific">Coccomyxa viridis</name>
    <dbReference type="NCBI Taxonomy" id="1274662"/>
    <lineage>
        <taxon>Eukaryota</taxon>
        <taxon>Viridiplantae</taxon>
        <taxon>Chlorophyta</taxon>
        <taxon>core chlorophytes</taxon>
        <taxon>Trebouxiophyceae</taxon>
        <taxon>Trebouxiophyceae incertae sedis</taxon>
        <taxon>Coccomyxaceae</taxon>
        <taxon>Coccomyxa</taxon>
    </lineage>
</organism>
<evidence type="ECO:0000313" key="6">
    <source>
        <dbReference type="EMBL" id="CAL5219744.1"/>
    </source>
</evidence>
<comment type="similarity">
    <text evidence="3">Belongs to the sirtuin family. Class III subfamily.</text>
</comment>
<feature type="active site" description="Proton acceptor" evidence="3">
    <location>
        <position position="121"/>
    </location>
</feature>
<evidence type="ECO:0000256" key="3">
    <source>
        <dbReference type="HAMAP-Rule" id="MF_03160"/>
    </source>
</evidence>
<comment type="caution">
    <text evidence="6">The sequence shown here is derived from an EMBL/GenBank/DDBJ whole genome shotgun (WGS) entry which is preliminary data.</text>
</comment>
<sequence length="271" mass="29174">MATQAFQALLQTCKHVVVLTGAGVSAESGVPTFRGSGGLWRTWNATDLATPGAFVRDPSLVWEFYNYRRELVQRCRPNPAHLALAAFERKVTEDGRRFTLITQNIDGLHAAAGSRNVVLLHGSLWDVCRADRHGMKASKPCENRKQPLVPALEGKGAPDPATMAADIPREALPRDDKGHLLRPGVVWFGENLDPDVLSRAQQAVDDADLFITVGTSSVVYPAAGFVSQVAARGVPCAEVNLESSGATASCKYTFQGRAGEILPDLLEVSNV</sequence>
<feature type="binding site" evidence="3">
    <location>
        <begin position="21"/>
        <end position="40"/>
    </location>
    <ligand>
        <name>NAD(+)</name>
        <dbReference type="ChEBI" id="CHEBI:57540"/>
    </ligand>
</feature>
<dbReference type="InterPro" id="IPR026591">
    <property type="entry name" value="Sirtuin_cat_small_dom_sf"/>
</dbReference>
<comment type="catalytic activity">
    <reaction evidence="3">
        <text>N(6)-malonyl-L-lysyl-[protein] + NAD(+) + H2O = 2''-O-malonyl-ADP-D-ribose + nicotinamide + L-lysyl-[protein]</text>
        <dbReference type="Rhea" id="RHEA:47672"/>
        <dbReference type="Rhea" id="RHEA-COMP:9752"/>
        <dbReference type="Rhea" id="RHEA-COMP:11878"/>
        <dbReference type="ChEBI" id="CHEBI:15377"/>
        <dbReference type="ChEBI" id="CHEBI:17154"/>
        <dbReference type="ChEBI" id="CHEBI:29969"/>
        <dbReference type="ChEBI" id="CHEBI:57540"/>
        <dbReference type="ChEBI" id="CHEBI:87831"/>
        <dbReference type="ChEBI" id="CHEBI:87833"/>
    </reaction>
</comment>
<evidence type="ECO:0000256" key="2">
    <source>
        <dbReference type="ARBA" id="ARBA00023027"/>
    </source>
</evidence>
<dbReference type="PANTHER" id="PTHR11085">
    <property type="entry name" value="NAD-DEPENDENT PROTEIN DEACYLASE SIRTUIN-5, MITOCHONDRIAL-RELATED"/>
    <property type="match status" value="1"/>
</dbReference>
<comment type="catalytic activity">
    <reaction evidence="3">
        <text>N(6)-glutaryl-L-lysyl-[protein] + NAD(+) + H2O = 2''-O-glutaryl-ADP-D-ribose + nicotinamide + L-lysyl-[protein]</text>
        <dbReference type="Rhea" id="RHEA:47664"/>
        <dbReference type="Rhea" id="RHEA-COMP:9752"/>
        <dbReference type="Rhea" id="RHEA-COMP:11875"/>
        <dbReference type="ChEBI" id="CHEBI:15377"/>
        <dbReference type="ChEBI" id="CHEBI:17154"/>
        <dbReference type="ChEBI" id="CHEBI:29969"/>
        <dbReference type="ChEBI" id="CHEBI:57540"/>
        <dbReference type="ChEBI" id="CHEBI:87828"/>
        <dbReference type="ChEBI" id="CHEBI:87829"/>
    </reaction>
</comment>
<dbReference type="EMBL" id="CAXHTA020000002">
    <property type="protein sequence ID" value="CAL5219744.1"/>
    <property type="molecule type" value="Genomic_DNA"/>
</dbReference>
<dbReference type="Gene3D" id="3.30.1600.10">
    <property type="entry name" value="SIR2/SIRT2 'Small Domain"/>
    <property type="match status" value="1"/>
</dbReference>
<keyword evidence="7" id="KW-1185">Reference proteome</keyword>
<feature type="binding site" evidence="3">
    <location>
        <begin position="240"/>
        <end position="242"/>
    </location>
    <ligand>
        <name>NAD(+)</name>
        <dbReference type="ChEBI" id="CHEBI:57540"/>
    </ligand>
</feature>
<keyword evidence="2 3" id="KW-0520">NAD</keyword>
<dbReference type="CDD" id="cd01412">
    <property type="entry name" value="SIRT5_Af1_CobB"/>
    <property type="match status" value="1"/>
</dbReference>